<dbReference type="Proteomes" id="UP001281147">
    <property type="component" value="Unassembled WGS sequence"/>
</dbReference>
<comment type="caution">
    <text evidence="1">The sequence shown here is derived from an EMBL/GenBank/DDBJ whole genome shotgun (WGS) entry which is preliminary data.</text>
</comment>
<proteinExistence type="predicted"/>
<keyword evidence="2" id="KW-1185">Reference proteome</keyword>
<name>A0ACC3N779_9PEZI</name>
<evidence type="ECO:0000313" key="1">
    <source>
        <dbReference type="EMBL" id="KAK3709839.1"/>
    </source>
</evidence>
<sequence length="354" mass="38461">MERVDIAYNGDVSLIISGAVQLNVSSVALGTTSKVFRAMLGPNFAEGQSIRTASAQRPAEIRLPNDDADGMRLLCAALHQRNDLLPIQIEASRLLSFAAMVNKYGCATAVQHTATYFLESVAKAGGSTLDVVLAAYRLDHPLAFAHATHHLSRTADIEALKKSNGSEPLPDLYEPLRASQQRAAKSLREDVANVAAEIASLYGSDFHHAPINESQNTYAGFPPSKARGDTGIFGDFPVNPFRFGAALAIPEQMVTCTGTLKAARQCFATLVQADVWKPRQTTMSLRELLDNIEKLTVPGDVKSCQECIVKDLLVGFQDRITFLKQRGSDVFSGVCLDCYRGGGRSRGECRFKHE</sequence>
<dbReference type="EMBL" id="JAUTXU010000089">
    <property type="protein sequence ID" value="KAK3709839.1"/>
    <property type="molecule type" value="Genomic_DNA"/>
</dbReference>
<gene>
    <name evidence="1" type="ORF">LTR37_010667</name>
</gene>
<accession>A0ACC3N779</accession>
<evidence type="ECO:0000313" key="2">
    <source>
        <dbReference type="Proteomes" id="UP001281147"/>
    </source>
</evidence>
<protein>
    <submittedName>
        <fullName evidence="1">Uncharacterized protein</fullName>
    </submittedName>
</protein>
<organism evidence="1 2">
    <name type="scientific">Vermiconidia calcicola</name>
    <dbReference type="NCBI Taxonomy" id="1690605"/>
    <lineage>
        <taxon>Eukaryota</taxon>
        <taxon>Fungi</taxon>
        <taxon>Dikarya</taxon>
        <taxon>Ascomycota</taxon>
        <taxon>Pezizomycotina</taxon>
        <taxon>Dothideomycetes</taxon>
        <taxon>Dothideomycetidae</taxon>
        <taxon>Mycosphaerellales</taxon>
        <taxon>Extremaceae</taxon>
        <taxon>Vermiconidia</taxon>
    </lineage>
</organism>
<reference evidence="1" key="1">
    <citation type="submission" date="2023-07" db="EMBL/GenBank/DDBJ databases">
        <title>Black Yeasts Isolated from many extreme environments.</title>
        <authorList>
            <person name="Coleine C."/>
            <person name="Stajich J.E."/>
            <person name="Selbmann L."/>
        </authorList>
    </citation>
    <scope>NUCLEOTIDE SEQUENCE</scope>
    <source>
        <strain evidence="1">CCFEE 5714</strain>
    </source>
</reference>